<protein>
    <submittedName>
        <fullName evidence="1">Uncharacterized protein</fullName>
    </submittedName>
</protein>
<evidence type="ECO:0000313" key="2">
    <source>
        <dbReference type="Proteomes" id="UP000198755"/>
    </source>
</evidence>
<accession>A0A1I4D7P3</accession>
<gene>
    <name evidence="1" type="ORF">SAMN05444581_1398</name>
</gene>
<dbReference type="Proteomes" id="UP000198755">
    <property type="component" value="Unassembled WGS sequence"/>
</dbReference>
<reference evidence="1 2" key="1">
    <citation type="submission" date="2016-10" db="EMBL/GenBank/DDBJ databases">
        <authorList>
            <person name="de Groot N.N."/>
        </authorList>
    </citation>
    <scope>NUCLEOTIDE SEQUENCE [LARGE SCALE GENOMIC DNA]</scope>
    <source>
        <strain evidence="1 2">NE2</strain>
    </source>
</reference>
<sequence>MRPVKMMATMPPRPQIKTKATLRHPKRLPTPQLPYDVRECDSCSTGQHLSLLAPRPKAVTAMQCPVQTSAGPASAKKSEKGRRLCAGRIVEYD</sequence>
<dbReference type="EMBL" id="FOSN01000039">
    <property type="protein sequence ID" value="SFK88397.1"/>
    <property type="molecule type" value="Genomic_DNA"/>
</dbReference>
<organism evidence="1 2">
    <name type="scientific">Methylocapsa palsarum</name>
    <dbReference type="NCBI Taxonomy" id="1612308"/>
    <lineage>
        <taxon>Bacteria</taxon>
        <taxon>Pseudomonadati</taxon>
        <taxon>Pseudomonadota</taxon>
        <taxon>Alphaproteobacteria</taxon>
        <taxon>Hyphomicrobiales</taxon>
        <taxon>Beijerinckiaceae</taxon>
        <taxon>Methylocapsa</taxon>
    </lineage>
</organism>
<name>A0A1I4D7P3_9HYPH</name>
<keyword evidence="2" id="KW-1185">Reference proteome</keyword>
<evidence type="ECO:0000313" key="1">
    <source>
        <dbReference type="EMBL" id="SFK88397.1"/>
    </source>
</evidence>
<dbReference type="AlphaFoldDB" id="A0A1I4D7P3"/>
<proteinExistence type="predicted"/>